<dbReference type="PROSITE" id="PS51386">
    <property type="entry name" value="RINT1_TIP20"/>
    <property type="match status" value="1"/>
</dbReference>
<dbReference type="AlphaFoldDB" id="A0A0F7SSE0"/>
<proteinExistence type="predicted"/>
<accession>A0A0F7SSE0</accession>
<reference evidence="1" key="1">
    <citation type="submission" date="2014-08" db="EMBL/GenBank/DDBJ databases">
        <authorList>
            <person name="Sharma Rahul"/>
            <person name="Thines Marco"/>
        </authorList>
    </citation>
    <scope>NUCLEOTIDE SEQUENCE</scope>
</reference>
<protein>
    <submittedName>
        <fullName evidence="1">ER to golgi transport protein/RAD50-interacting protein 1</fullName>
    </submittedName>
</protein>
<dbReference type="Gene3D" id="1.20.58.670">
    <property type="entry name" value="Dsl1p vesicle tethering complex, Tip20p subunit, domain D"/>
    <property type="match status" value="1"/>
</dbReference>
<dbReference type="GO" id="GO:0070939">
    <property type="term" value="C:Dsl1/NZR complex"/>
    <property type="evidence" value="ECO:0007669"/>
    <property type="project" value="InterPro"/>
</dbReference>
<sequence>MDLPTLFALPDPVQSQAKTVEDVSQTYTSWDDLNLDQLEASIALHERSVNQLESKLGDSMVETPLYTHKASDQTNALLKQAQHISLSRHELSDLVASLREQAEVSDPSSSITDKGQTLLEQIEGLVREEREAWVAVEYLGLVERVLRFRENILAPVSSPLSVLPTYRMFLAFSLQLQAELPPQVSFGKLAAEVVAQTWTRLKQTLSENLIEASKAISWPLKLTSPPSLPAQTAFEEAFLTLLSFQQQGHQIHGRLEKAEPLYPFEALIEPIRQRWRFHFESSRPTNRLDKPEWAFTHLLNLIHELEEEIVDILGGLLRKGGVDEPDPLSLFITHLLPLPESFLIARIPHLLPPCHPSLLAHTIHQALVFDDQIRMIGYNPVEQDSKAGRSNAWGGLAGVVLGRRDWFDAWLEGEEEFSRTEFQRILQSSNAFKYLAPSEIELDEDEDEDGNGGVIRSDDQWGAIWSSVELTKLIGQITNRYSPLPSPTHKLTFLLTIQTPLLHTYLTTLSGILDAVDRLTSTFARVIPGALAGHAGASGLGLGLEVDGFKGKRGLEKVVEVLIGARWVRKVLRKWGDELFFVDLLAEIVDDPYLRSKATDLIPSLSSSINVDEHTLFDEPVNRFDALFSRAEDVMVRHICLEVESELKPHLTRRWDISSSSATTTTASDDPLSLPPTLIGPLRILSTHLTYLSTRLPPTTLSSIYRRVVSHLTTHLTHRTIFGGWSKFTCLGGRALRRELDGWIDTSKAALGGKVKRPEGPWRRLTDIARVLSIPSDEGNDADADADEDDGFAEEITGKDGERITLSVVKDTLARESDEGLRDRLGLVELDKREVIEVLRRRIDWSI</sequence>
<dbReference type="PANTHER" id="PTHR13520">
    <property type="entry name" value="RAD50-INTERACTING PROTEIN 1 RINT-1"/>
    <property type="match status" value="1"/>
</dbReference>
<dbReference type="PANTHER" id="PTHR13520:SF0">
    <property type="entry name" value="RAD50-INTERACTING PROTEIN 1"/>
    <property type="match status" value="1"/>
</dbReference>
<dbReference type="GO" id="GO:0006890">
    <property type="term" value="P:retrograde vesicle-mediated transport, Golgi to endoplasmic reticulum"/>
    <property type="evidence" value="ECO:0007669"/>
    <property type="project" value="InterPro"/>
</dbReference>
<dbReference type="GO" id="GO:0060628">
    <property type="term" value="P:regulation of ER to Golgi vesicle-mediated transport"/>
    <property type="evidence" value="ECO:0007669"/>
    <property type="project" value="TreeGrafter"/>
</dbReference>
<dbReference type="InterPro" id="IPR042044">
    <property type="entry name" value="EXOC6PINT-1/Sec15/Tip20_C_dom2"/>
</dbReference>
<organism evidence="1">
    <name type="scientific">Phaffia rhodozyma</name>
    <name type="common">Yeast</name>
    <name type="synonym">Xanthophyllomyces dendrorhous</name>
    <dbReference type="NCBI Taxonomy" id="264483"/>
    <lineage>
        <taxon>Eukaryota</taxon>
        <taxon>Fungi</taxon>
        <taxon>Dikarya</taxon>
        <taxon>Basidiomycota</taxon>
        <taxon>Agaricomycotina</taxon>
        <taxon>Tremellomycetes</taxon>
        <taxon>Cystofilobasidiales</taxon>
        <taxon>Mrakiaceae</taxon>
        <taxon>Phaffia</taxon>
    </lineage>
</organism>
<dbReference type="EMBL" id="LN483332">
    <property type="protein sequence ID" value="CED85107.1"/>
    <property type="molecule type" value="Genomic_DNA"/>
</dbReference>
<name>A0A0F7SSE0_PHARH</name>
<dbReference type="InterPro" id="IPR007528">
    <property type="entry name" value="RINT1_Tip20"/>
</dbReference>
<evidence type="ECO:0000313" key="1">
    <source>
        <dbReference type="EMBL" id="CED85107.1"/>
    </source>
</evidence>
<dbReference type="Pfam" id="PF04437">
    <property type="entry name" value="RINT1_TIP1"/>
    <property type="match status" value="1"/>
</dbReference>
<dbReference type="GO" id="GO:0006888">
    <property type="term" value="P:endoplasmic reticulum to Golgi vesicle-mediated transport"/>
    <property type="evidence" value="ECO:0007669"/>
    <property type="project" value="InterPro"/>
</dbReference>